<protein>
    <recommendedName>
        <fullName evidence="4">DUF1707 family protein</fullName>
    </recommendedName>
</protein>
<evidence type="ECO:0008006" key="4">
    <source>
        <dbReference type="Google" id="ProtNLM"/>
    </source>
</evidence>
<feature type="signal peptide" evidence="1">
    <location>
        <begin position="1"/>
        <end position="26"/>
    </location>
</feature>
<dbReference type="STRING" id="1050174.CEPID_00025"/>
<evidence type="ECO:0000313" key="2">
    <source>
        <dbReference type="EMBL" id="AKK01903.1"/>
    </source>
</evidence>
<sequence length="165" mass="17159">MFRKKAVLIVACMTGIASLTVPVAVAAPAESVTAGVPEQSNVPAVREAQEQYRQTASPEEYAAAMRAFEELQTEGLISRQSEAGPDNSVRGFGCVSIPKWAVVALAWDMIARGAVVGTVGGFLDTTIVGLPAGAVLNALGIAAGTSGNGVLYWADHTDWPKNICL</sequence>
<organism evidence="2 3">
    <name type="scientific">Corynebacterium epidermidicanis</name>
    <dbReference type="NCBI Taxonomy" id="1050174"/>
    <lineage>
        <taxon>Bacteria</taxon>
        <taxon>Bacillati</taxon>
        <taxon>Actinomycetota</taxon>
        <taxon>Actinomycetes</taxon>
        <taxon>Mycobacteriales</taxon>
        <taxon>Corynebacteriaceae</taxon>
        <taxon>Corynebacterium</taxon>
    </lineage>
</organism>
<dbReference type="AlphaFoldDB" id="A0A0G3GQS1"/>
<keyword evidence="1" id="KW-0732">Signal</keyword>
<evidence type="ECO:0000313" key="3">
    <source>
        <dbReference type="Proteomes" id="UP000035368"/>
    </source>
</evidence>
<accession>A0A0G3GQS1</accession>
<gene>
    <name evidence="2" type="ORF">CEPID_00025</name>
</gene>
<name>A0A0G3GQS1_9CORY</name>
<dbReference type="EMBL" id="CP011541">
    <property type="protein sequence ID" value="AKK01903.1"/>
    <property type="molecule type" value="Genomic_DNA"/>
</dbReference>
<feature type="chain" id="PRO_5002554755" description="DUF1707 family protein" evidence="1">
    <location>
        <begin position="27"/>
        <end position="165"/>
    </location>
</feature>
<dbReference type="PATRIC" id="fig|1050174.4.peg.5"/>
<keyword evidence="3" id="KW-1185">Reference proteome</keyword>
<dbReference type="KEGG" id="cei:CEPID_00025"/>
<reference evidence="2 3" key="1">
    <citation type="submission" date="2015-05" db="EMBL/GenBank/DDBJ databases">
        <title>Complete genome sequence of Corynebacterium epidermidicanis DSM 45586, isolated from the skin of a dog suffering from pruritus.</title>
        <authorList>
            <person name="Ruckert C."/>
            <person name="Albersmeier A."/>
            <person name="Winkler A."/>
            <person name="Tauch A."/>
        </authorList>
    </citation>
    <scope>NUCLEOTIDE SEQUENCE [LARGE SCALE GENOMIC DNA]</scope>
    <source>
        <strain evidence="2 3">DSM 45586</strain>
    </source>
</reference>
<evidence type="ECO:0000256" key="1">
    <source>
        <dbReference type="SAM" id="SignalP"/>
    </source>
</evidence>
<dbReference type="Proteomes" id="UP000035368">
    <property type="component" value="Chromosome"/>
</dbReference>
<proteinExistence type="predicted"/>